<dbReference type="RefSeq" id="WP_048443423.1">
    <property type="nucleotide sequence ID" value="NZ_LABY01000040.1"/>
</dbReference>
<dbReference type="OrthoDB" id="335726at2"/>
<reference evidence="3 4" key="1">
    <citation type="submission" date="2015-03" db="EMBL/GenBank/DDBJ databases">
        <title>Genome sequencing of Methylobacterium variabile DSM 16961.</title>
        <authorList>
            <person name="Chaudhry V."/>
            <person name="Patil P.B."/>
        </authorList>
    </citation>
    <scope>NUCLEOTIDE SEQUENCE [LARGE SCALE GENOMIC DNA]</scope>
    <source>
        <strain evidence="3 4">DSM 16961</strain>
    </source>
</reference>
<dbReference type="GO" id="GO:0016020">
    <property type="term" value="C:membrane"/>
    <property type="evidence" value="ECO:0007669"/>
    <property type="project" value="TreeGrafter"/>
</dbReference>
<accession>A0A0J6T4M8</accession>
<dbReference type="NCBIfam" id="NF005489">
    <property type="entry name" value="PRK07102.1"/>
    <property type="match status" value="1"/>
</dbReference>
<evidence type="ECO:0000313" key="4">
    <source>
        <dbReference type="Proteomes" id="UP000035955"/>
    </source>
</evidence>
<dbReference type="Proteomes" id="UP000035955">
    <property type="component" value="Unassembled WGS sequence"/>
</dbReference>
<protein>
    <submittedName>
        <fullName evidence="3">Short-chain dehydrogenase</fullName>
    </submittedName>
</protein>
<dbReference type="EMBL" id="LABY01000040">
    <property type="protein sequence ID" value="KMO40899.1"/>
    <property type="molecule type" value="Genomic_DNA"/>
</dbReference>
<dbReference type="InterPro" id="IPR036291">
    <property type="entry name" value="NAD(P)-bd_dom_sf"/>
</dbReference>
<name>A0A0J6T4M8_9HYPH</name>
<keyword evidence="4" id="KW-1185">Reference proteome</keyword>
<proteinExistence type="inferred from homology"/>
<dbReference type="AlphaFoldDB" id="A0A0J6T4M8"/>
<dbReference type="GO" id="GO:0016491">
    <property type="term" value="F:oxidoreductase activity"/>
    <property type="evidence" value="ECO:0007669"/>
    <property type="project" value="UniProtKB-KW"/>
</dbReference>
<comment type="similarity">
    <text evidence="1">Belongs to the short-chain dehydrogenases/reductases (SDR) family.</text>
</comment>
<dbReference type="PANTHER" id="PTHR44196">
    <property type="entry name" value="DEHYDROGENASE/REDUCTASE SDR FAMILY MEMBER 7B"/>
    <property type="match status" value="1"/>
</dbReference>
<dbReference type="PATRIC" id="fig|298794.3.peg.5587"/>
<sequence length="244" mass="25951">MTPSSVLILGARSDIGRAVARRFARAGASVILAARRSNELAADVSDLAIRHKVKAEAIEFDVTDGDPEAFFEALPTLPDVVVMVVGLLGDQARSETDLEAATAVMAANFTGPVAYLLAAARRLEARGSGCIVGISSVAGDRGRKSNYVYGSAKAGFTAFLSGLRNRLFGQGVAVITVKPGFVATQMTAGLKLPPLLTAQPGEVADAIWTAVEKRKDVIYIRPIWRLIMMAIQNVPEPLFKRLSL</sequence>
<evidence type="ECO:0000256" key="1">
    <source>
        <dbReference type="ARBA" id="ARBA00006484"/>
    </source>
</evidence>
<dbReference type="Pfam" id="PF00106">
    <property type="entry name" value="adh_short"/>
    <property type="match status" value="1"/>
</dbReference>
<dbReference type="PRINTS" id="PR00081">
    <property type="entry name" value="GDHRDH"/>
</dbReference>
<dbReference type="InterPro" id="IPR002347">
    <property type="entry name" value="SDR_fam"/>
</dbReference>
<dbReference type="SUPFAM" id="SSF51735">
    <property type="entry name" value="NAD(P)-binding Rossmann-fold domains"/>
    <property type="match status" value="1"/>
</dbReference>
<comment type="caution">
    <text evidence="3">The sequence shown here is derived from an EMBL/GenBank/DDBJ whole genome shotgun (WGS) entry which is preliminary data.</text>
</comment>
<organism evidence="3 4">
    <name type="scientific">Methylobacterium variabile</name>
    <dbReference type="NCBI Taxonomy" id="298794"/>
    <lineage>
        <taxon>Bacteria</taxon>
        <taxon>Pseudomonadati</taxon>
        <taxon>Pseudomonadota</taxon>
        <taxon>Alphaproteobacteria</taxon>
        <taxon>Hyphomicrobiales</taxon>
        <taxon>Methylobacteriaceae</taxon>
        <taxon>Methylobacterium</taxon>
    </lineage>
</organism>
<gene>
    <name evidence="3" type="ORF">VQ02_06925</name>
</gene>
<evidence type="ECO:0000313" key="3">
    <source>
        <dbReference type="EMBL" id="KMO40899.1"/>
    </source>
</evidence>
<dbReference type="Gene3D" id="3.40.50.720">
    <property type="entry name" value="NAD(P)-binding Rossmann-like Domain"/>
    <property type="match status" value="1"/>
</dbReference>
<dbReference type="PANTHER" id="PTHR44196:SF1">
    <property type="entry name" value="DEHYDROGENASE_REDUCTASE SDR FAMILY MEMBER 7B"/>
    <property type="match status" value="1"/>
</dbReference>
<keyword evidence="2" id="KW-0560">Oxidoreductase</keyword>
<evidence type="ECO:0000256" key="2">
    <source>
        <dbReference type="ARBA" id="ARBA00023002"/>
    </source>
</evidence>